<dbReference type="Gene3D" id="2.10.109.10">
    <property type="entry name" value="Umud Fragment, subunit A"/>
    <property type="match status" value="1"/>
</dbReference>
<evidence type="ECO:0000256" key="3">
    <source>
        <dbReference type="ARBA" id="ARBA00022670"/>
    </source>
</evidence>
<dbReference type="SUPFAM" id="SSF51306">
    <property type="entry name" value="LexA/Signal peptidase"/>
    <property type="match status" value="1"/>
</dbReference>
<comment type="similarity">
    <text evidence="2">Belongs to the peptidase S26 family. IMP2 subfamily.</text>
</comment>
<dbReference type="GO" id="GO:0006627">
    <property type="term" value="P:protein processing involved in protein targeting to mitochondrion"/>
    <property type="evidence" value="ECO:0007669"/>
    <property type="project" value="InterPro"/>
</dbReference>
<evidence type="ECO:0000256" key="12">
    <source>
        <dbReference type="SAM" id="MobiDB-lite"/>
    </source>
</evidence>
<dbReference type="EC" id="3.4.21.-" evidence="11"/>
<dbReference type="GO" id="GO:0042720">
    <property type="term" value="C:mitochondrial inner membrane peptidase complex"/>
    <property type="evidence" value="ECO:0007669"/>
    <property type="project" value="InterPro"/>
</dbReference>
<evidence type="ECO:0000256" key="6">
    <source>
        <dbReference type="ARBA" id="ARBA00022801"/>
    </source>
</evidence>
<keyword evidence="8 11" id="KW-0496">Mitochondrion</keyword>
<feature type="region of interest" description="Disordered" evidence="12">
    <location>
        <begin position="178"/>
        <end position="202"/>
    </location>
</feature>
<feature type="active site" evidence="10">
    <location>
        <position position="40"/>
    </location>
</feature>
<dbReference type="Pfam" id="PF10502">
    <property type="entry name" value="Peptidase_S26"/>
    <property type="match status" value="1"/>
</dbReference>
<comment type="caution">
    <text evidence="14">The sequence shown here is derived from an EMBL/GenBank/DDBJ whole genome shotgun (WGS) entry which is preliminary data.</text>
</comment>
<evidence type="ECO:0000256" key="11">
    <source>
        <dbReference type="RuleBase" id="RU362041"/>
    </source>
</evidence>
<dbReference type="InterPro" id="IPR000223">
    <property type="entry name" value="Pept_S26A_signal_pept_1"/>
</dbReference>
<organism evidence="14 15">
    <name type="scientific">Schizophyllum amplum</name>
    <dbReference type="NCBI Taxonomy" id="97359"/>
    <lineage>
        <taxon>Eukaryota</taxon>
        <taxon>Fungi</taxon>
        <taxon>Dikarya</taxon>
        <taxon>Basidiomycota</taxon>
        <taxon>Agaricomycotina</taxon>
        <taxon>Agaricomycetes</taxon>
        <taxon>Agaricomycetidae</taxon>
        <taxon>Agaricales</taxon>
        <taxon>Schizophyllaceae</taxon>
        <taxon>Schizophyllum</taxon>
    </lineage>
</organism>
<keyword evidence="5 11" id="KW-0999">Mitochondrion inner membrane</keyword>
<keyword evidence="6 11" id="KW-0378">Hydrolase</keyword>
<dbReference type="CDD" id="cd06530">
    <property type="entry name" value="S26_SPase_I"/>
    <property type="match status" value="1"/>
</dbReference>
<dbReference type="PANTHER" id="PTHR46041:SF2">
    <property type="entry name" value="MITOCHONDRIAL INNER MEMBRANE PROTEASE SUBUNIT 2"/>
    <property type="match status" value="1"/>
</dbReference>
<dbReference type="AlphaFoldDB" id="A0A550CT29"/>
<name>A0A550CT29_9AGAR</name>
<keyword evidence="7" id="KW-1133">Transmembrane helix</keyword>
<dbReference type="PRINTS" id="PR00727">
    <property type="entry name" value="LEADERPTASE"/>
</dbReference>
<evidence type="ECO:0000259" key="13">
    <source>
        <dbReference type="Pfam" id="PF10502"/>
    </source>
</evidence>
<keyword evidence="15" id="KW-1185">Reference proteome</keyword>
<reference evidence="14 15" key="1">
    <citation type="journal article" date="2019" name="New Phytol.">
        <title>Comparative genomics reveals unique wood-decay strategies and fruiting body development in the Schizophyllaceae.</title>
        <authorList>
            <person name="Almasi E."/>
            <person name="Sahu N."/>
            <person name="Krizsan K."/>
            <person name="Balint B."/>
            <person name="Kovacs G.M."/>
            <person name="Kiss B."/>
            <person name="Cseklye J."/>
            <person name="Drula E."/>
            <person name="Henrissat B."/>
            <person name="Nagy I."/>
            <person name="Chovatia M."/>
            <person name="Adam C."/>
            <person name="LaButti K."/>
            <person name="Lipzen A."/>
            <person name="Riley R."/>
            <person name="Grigoriev I.V."/>
            <person name="Nagy L.G."/>
        </authorList>
    </citation>
    <scope>NUCLEOTIDE SEQUENCE [LARGE SCALE GENOMIC DNA]</scope>
    <source>
        <strain evidence="14 15">NL-1724</strain>
    </source>
</reference>
<keyword evidence="4" id="KW-0812">Transmembrane</keyword>
<dbReference type="GO" id="GO:0006465">
    <property type="term" value="P:signal peptide processing"/>
    <property type="evidence" value="ECO:0007669"/>
    <property type="project" value="InterPro"/>
</dbReference>
<dbReference type="EMBL" id="VDMD01000002">
    <property type="protein sequence ID" value="TRM67948.1"/>
    <property type="molecule type" value="Genomic_DNA"/>
</dbReference>
<dbReference type="InterPro" id="IPR036286">
    <property type="entry name" value="LexA/Signal_pep-like_sf"/>
</dbReference>
<dbReference type="GO" id="GO:0004252">
    <property type="term" value="F:serine-type endopeptidase activity"/>
    <property type="evidence" value="ECO:0007669"/>
    <property type="project" value="InterPro"/>
</dbReference>
<keyword evidence="3 11" id="KW-0645">Protease</keyword>
<evidence type="ECO:0000256" key="7">
    <source>
        <dbReference type="ARBA" id="ARBA00022989"/>
    </source>
</evidence>
<comment type="subcellular location">
    <subcellularLocation>
        <location evidence="1">Mitochondrion inner membrane</location>
        <topology evidence="1">Single-pass membrane protein</topology>
    </subcellularLocation>
</comment>
<dbReference type="STRING" id="97359.A0A550CT29"/>
<protein>
    <recommendedName>
        <fullName evidence="11">Mitochondrial inner membrane protease subunit</fullName>
        <ecNumber evidence="11">3.4.21.-</ecNumber>
    </recommendedName>
</protein>
<feature type="domain" description="Peptidase S26" evidence="13">
    <location>
        <begin position="31"/>
        <end position="101"/>
    </location>
</feature>
<evidence type="ECO:0000256" key="8">
    <source>
        <dbReference type="ARBA" id="ARBA00023128"/>
    </source>
</evidence>
<dbReference type="OrthoDB" id="308440at2759"/>
<keyword evidence="9" id="KW-0472">Membrane</keyword>
<feature type="compositionally biased region" description="Basic and acidic residues" evidence="12">
    <location>
        <begin position="188"/>
        <end position="202"/>
    </location>
</feature>
<gene>
    <name evidence="14" type="ORF">BD626DRAFT_394974</name>
</gene>
<evidence type="ECO:0000256" key="2">
    <source>
        <dbReference type="ARBA" id="ARBA00007066"/>
    </source>
</evidence>
<dbReference type="InterPro" id="IPR037730">
    <property type="entry name" value="IMP2"/>
</dbReference>
<evidence type="ECO:0000313" key="15">
    <source>
        <dbReference type="Proteomes" id="UP000320762"/>
    </source>
</evidence>
<evidence type="ECO:0000256" key="10">
    <source>
        <dbReference type="PIRSR" id="PIRSR600223-1"/>
    </source>
</evidence>
<evidence type="ECO:0000256" key="5">
    <source>
        <dbReference type="ARBA" id="ARBA00022792"/>
    </source>
</evidence>
<dbReference type="PANTHER" id="PTHR46041">
    <property type="entry name" value="MITOCHONDRIAL INNER MEMBRANE PROTEASE SUBUNIT 2"/>
    <property type="match status" value="1"/>
</dbReference>
<evidence type="ECO:0000256" key="9">
    <source>
        <dbReference type="ARBA" id="ARBA00023136"/>
    </source>
</evidence>
<dbReference type="InterPro" id="IPR019533">
    <property type="entry name" value="Peptidase_S26"/>
</dbReference>
<dbReference type="Proteomes" id="UP000320762">
    <property type="component" value="Unassembled WGS sequence"/>
</dbReference>
<proteinExistence type="inferred from homology"/>
<evidence type="ECO:0000256" key="1">
    <source>
        <dbReference type="ARBA" id="ARBA00004434"/>
    </source>
</evidence>
<accession>A0A550CT29</accession>
<sequence length="202" mass="23316">MQRLRSSLRWSRFPRSILYWSPLLFFSAHQFPIHTVLGRSMQPTLNPDESMLRSDIGLFCRLPIYGEDFRRGDIVAMRSPTNPHRMLIKRIIALPGDTVKALQPYPAAQVDIPEGHMWVEGDDPYHSYDSNHFGAVPLGLVESKLTGLLWPLERAGSVNRLHSSQRALERRRLRDNRLVKPIPSQKHSVRDSRDDISPRFIT</sequence>
<feature type="active site" evidence="10">
    <location>
        <position position="89"/>
    </location>
</feature>
<evidence type="ECO:0000313" key="14">
    <source>
        <dbReference type="EMBL" id="TRM67948.1"/>
    </source>
</evidence>
<dbReference type="NCBIfam" id="TIGR02227">
    <property type="entry name" value="sigpep_I_bact"/>
    <property type="match status" value="1"/>
</dbReference>
<evidence type="ECO:0000256" key="4">
    <source>
        <dbReference type="ARBA" id="ARBA00022692"/>
    </source>
</evidence>